<evidence type="ECO:0000313" key="2">
    <source>
        <dbReference type="Proteomes" id="UP000594261"/>
    </source>
</evidence>
<keyword evidence="2" id="KW-1185">Reference proteome</keyword>
<dbReference type="AlphaFoldDB" id="A0A7N2M5I5"/>
<reference evidence="1 2" key="1">
    <citation type="journal article" date="2016" name="G3 (Bethesda)">
        <title>First Draft Assembly and Annotation of the Genome of a California Endemic Oak Quercus lobata Nee (Fagaceae).</title>
        <authorList>
            <person name="Sork V.L."/>
            <person name="Fitz-Gibbon S.T."/>
            <person name="Puiu D."/>
            <person name="Crepeau M."/>
            <person name="Gugger P.F."/>
            <person name="Sherman R."/>
            <person name="Stevens K."/>
            <person name="Langley C.H."/>
            <person name="Pellegrini M."/>
            <person name="Salzberg S.L."/>
        </authorList>
    </citation>
    <scope>NUCLEOTIDE SEQUENCE [LARGE SCALE GENOMIC DNA]</scope>
    <source>
        <strain evidence="1 2">cv. SW786</strain>
    </source>
</reference>
<reference evidence="1" key="2">
    <citation type="submission" date="2021-01" db="UniProtKB">
        <authorList>
            <consortium name="EnsemblPlants"/>
        </authorList>
    </citation>
    <scope>IDENTIFICATION</scope>
</reference>
<proteinExistence type="predicted"/>
<protein>
    <submittedName>
        <fullName evidence="1">Uncharacterized protein</fullName>
    </submittedName>
</protein>
<dbReference type="EMBL" id="LRBV02000007">
    <property type="status" value="NOT_ANNOTATED_CDS"/>
    <property type="molecule type" value="Genomic_DNA"/>
</dbReference>
<dbReference type="EnsemblPlants" id="QL07p035478:mrna">
    <property type="protein sequence ID" value="QL07p035478:mrna:CDS:1"/>
    <property type="gene ID" value="QL07p035478"/>
</dbReference>
<dbReference type="Proteomes" id="UP000594261">
    <property type="component" value="Chromosome 7"/>
</dbReference>
<dbReference type="InParanoid" id="A0A7N2M5I5"/>
<evidence type="ECO:0000313" key="1">
    <source>
        <dbReference type="EnsemblPlants" id="QL07p035478:mrna:CDS:1"/>
    </source>
</evidence>
<dbReference type="Gramene" id="QL07p035478:mrna">
    <property type="protein sequence ID" value="QL07p035478:mrna:CDS:1"/>
    <property type="gene ID" value="QL07p035478"/>
</dbReference>
<sequence length="97" mass="11202">MEDLSQQVKSEELERAFQRNFHEHWMIMSKNHHIPPSSTVSITHWNNPTRERRKINCDAAVGKFDSAIAMIARDWRGNLVFACSIKVNTNIPIQAKA</sequence>
<name>A0A7N2M5I5_QUELO</name>
<organism evidence="1 2">
    <name type="scientific">Quercus lobata</name>
    <name type="common">Valley oak</name>
    <dbReference type="NCBI Taxonomy" id="97700"/>
    <lineage>
        <taxon>Eukaryota</taxon>
        <taxon>Viridiplantae</taxon>
        <taxon>Streptophyta</taxon>
        <taxon>Embryophyta</taxon>
        <taxon>Tracheophyta</taxon>
        <taxon>Spermatophyta</taxon>
        <taxon>Magnoliopsida</taxon>
        <taxon>eudicotyledons</taxon>
        <taxon>Gunneridae</taxon>
        <taxon>Pentapetalae</taxon>
        <taxon>rosids</taxon>
        <taxon>fabids</taxon>
        <taxon>Fagales</taxon>
        <taxon>Fagaceae</taxon>
        <taxon>Quercus</taxon>
    </lineage>
</organism>
<accession>A0A7N2M5I5</accession>